<dbReference type="OrthoDB" id="8901262at2"/>
<organism evidence="4 5">
    <name type="scientific">Kordia antarctica</name>
    <dbReference type="NCBI Taxonomy" id="1218801"/>
    <lineage>
        <taxon>Bacteria</taxon>
        <taxon>Pseudomonadati</taxon>
        <taxon>Bacteroidota</taxon>
        <taxon>Flavobacteriia</taxon>
        <taxon>Flavobacteriales</taxon>
        <taxon>Flavobacteriaceae</taxon>
        <taxon>Kordia</taxon>
    </lineage>
</organism>
<dbReference type="SUPFAM" id="SSF51126">
    <property type="entry name" value="Pectin lyase-like"/>
    <property type="match status" value="1"/>
</dbReference>
<dbReference type="GO" id="GO:0005975">
    <property type="term" value="P:carbohydrate metabolic process"/>
    <property type="evidence" value="ECO:0007669"/>
    <property type="project" value="UniProtKB-ARBA"/>
</dbReference>
<dbReference type="Gene3D" id="2.60.120.200">
    <property type="match status" value="1"/>
</dbReference>
<dbReference type="Proteomes" id="UP000464657">
    <property type="component" value="Chromosome"/>
</dbReference>
<keyword evidence="1 2" id="KW-0732">Signal</keyword>
<feature type="domain" description="Secretion system C-terminal sorting" evidence="3">
    <location>
        <begin position="664"/>
        <end position="726"/>
    </location>
</feature>
<dbReference type="NCBIfam" id="NF041518">
    <property type="entry name" value="choice_anch_Q"/>
    <property type="match status" value="1"/>
</dbReference>
<dbReference type="AlphaFoldDB" id="A0A7L4ZK60"/>
<evidence type="ECO:0000256" key="1">
    <source>
        <dbReference type="ARBA" id="ARBA00022729"/>
    </source>
</evidence>
<dbReference type="InterPro" id="IPR013320">
    <property type="entry name" value="ConA-like_dom_sf"/>
</dbReference>
<dbReference type="NCBIfam" id="TIGR04183">
    <property type="entry name" value="Por_Secre_tail"/>
    <property type="match status" value="1"/>
</dbReference>
<dbReference type="Pfam" id="PF18962">
    <property type="entry name" value="Por_Secre_tail"/>
    <property type="match status" value="1"/>
</dbReference>
<gene>
    <name evidence="4" type="ORF">IMCC3317_23940</name>
</gene>
<dbReference type="InterPro" id="IPR026444">
    <property type="entry name" value="Secre_tail"/>
</dbReference>
<reference evidence="4 5" key="1">
    <citation type="journal article" date="2013" name="Int. J. Syst. Evol. Microbiol.">
        <title>Kordia antarctica sp. nov., isolated from Antarctic seawater.</title>
        <authorList>
            <person name="Baek K."/>
            <person name="Choi A."/>
            <person name="Kang I."/>
            <person name="Lee K."/>
            <person name="Cho J.C."/>
        </authorList>
    </citation>
    <scope>NUCLEOTIDE SEQUENCE [LARGE SCALE GENOMIC DNA]</scope>
    <source>
        <strain evidence="4 5">IMCC3317</strain>
    </source>
</reference>
<accession>A0A7L4ZK60</accession>
<dbReference type="Pfam" id="PF13385">
    <property type="entry name" value="Laminin_G_3"/>
    <property type="match status" value="1"/>
</dbReference>
<dbReference type="InterPro" id="IPR059226">
    <property type="entry name" value="Choice_anch_Q_dom"/>
</dbReference>
<dbReference type="KEGG" id="kan:IMCC3317_23940"/>
<evidence type="ECO:0000259" key="3">
    <source>
        <dbReference type="Pfam" id="PF18962"/>
    </source>
</evidence>
<feature type="chain" id="PRO_5029537900" description="Secretion system C-terminal sorting domain-containing protein" evidence="2">
    <location>
        <begin position="19"/>
        <end position="731"/>
    </location>
</feature>
<evidence type="ECO:0000313" key="4">
    <source>
        <dbReference type="EMBL" id="QHI37022.1"/>
    </source>
</evidence>
<dbReference type="GO" id="GO:0004553">
    <property type="term" value="F:hydrolase activity, hydrolyzing O-glycosyl compounds"/>
    <property type="evidence" value="ECO:0007669"/>
    <property type="project" value="UniProtKB-ARBA"/>
</dbReference>
<dbReference type="InterPro" id="IPR011050">
    <property type="entry name" value="Pectin_lyase_fold/virulence"/>
</dbReference>
<keyword evidence="5" id="KW-1185">Reference proteome</keyword>
<evidence type="ECO:0000313" key="5">
    <source>
        <dbReference type="Proteomes" id="UP000464657"/>
    </source>
</evidence>
<name>A0A7L4ZK60_9FLAO</name>
<feature type="signal peptide" evidence="2">
    <location>
        <begin position="1"/>
        <end position="18"/>
    </location>
</feature>
<proteinExistence type="predicted"/>
<sequence>MKSKLLIASLFVFSFISAQIPTDETMRYLFTNGSVINEANPGTGDLAQSGSGVTQEADRDAFATAAVKLNGIQYTGGQTPASNLTDFGLSFWIKSPNAAGANRAVLQMYGAGGRGFRLTQSTDGNSGLLKFDARGQNTTNGFNVDINRQELVNHYFDGGWHHILITGELNTTNNNLEINFYLDGELLTAMSGTMAASGTVPQFFNGASLVIAPTTTKYLNYIDDVRFYERSLTSGEIDALATEYTEKRTYVNANATGANDGTTWANAYTNLSTAMDNFTFGDIWVAQGTYIPGVSRNDSFQIPSGAKIYGGFQGTETNLADRDVNLYPTIFSGDVNQDDTGVDFSGFNRTENVYHVVEVLGNKVRLDGITITSGQADASTGENAVGGGIFVDREVTELYIDKCIIEKNAAVNGGAGVINLNMTTLNSLMEFTNTRFQENVSRYGSSIYARANYTKWVRLNIINCIFDGDQVKDNGSSTGLAGVVWLRGITYGARFNTKVINSTFANNQLTATGAITERAVLGVSKFRGIDVRIEVSNSIFYNNTSNTSTAPLSLGRVNSDPVPNIRKVYNSIGEDNFSNIAAADKVAVSDADPLFTDAANNDLTLQTGSPAINTGDNIKVPAEITEDFLGNQRIFNTDVDMGVYEFGSSILGVQEAYNLASFTIYPNPVKNQLHIKIEGEIKNIEVYNYVGQKVMESSQNQIDTHHLASGMYILKLYKENGEVGVKRFLKQ</sequence>
<protein>
    <recommendedName>
        <fullName evidence="3">Secretion system C-terminal sorting domain-containing protein</fullName>
    </recommendedName>
</protein>
<evidence type="ECO:0000256" key="2">
    <source>
        <dbReference type="SAM" id="SignalP"/>
    </source>
</evidence>
<dbReference type="EMBL" id="CP019288">
    <property type="protein sequence ID" value="QHI37022.1"/>
    <property type="molecule type" value="Genomic_DNA"/>
</dbReference>
<dbReference type="SUPFAM" id="SSF49899">
    <property type="entry name" value="Concanavalin A-like lectins/glucanases"/>
    <property type="match status" value="1"/>
</dbReference>
<dbReference type="RefSeq" id="WP_160129679.1">
    <property type="nucleotide sequence ID" value="NZ_CP019288.1"/>
</dbReference>